<evidence type="ECO:0000313" key="2">
    <source>
        <dbReference type="Proteomes" id="UP001433268"/>
    </source>
</evidence>
<dbReference type="Proteomes" id="UP001433268">
    <property type="component" value="Unassembled WGS sequence"/>
</dbReference>
<reference evidence="1 2" key="1">
    <citation type="submission" date="2023-01" db="EMBL/GenBank/DDBJ databases">
        <title>Analysis of 21 Apiospora genomes using comparative genomics revels a genus with tremendous synthesis potential of carbohydrate active enzymes and secondary metabolites.</title>
        <authorList>
            <person name="Sorensen T."/>
        </authorList>
    </citation>
    <scope>NUCLEOTIDE SEQUENCE [LARGE SCALE GENOMIC DNA]</scope>
    <source>
        <strain evidence="1 2">CBS 114990</strain>
    </source>
</reference>
<dbReference type="GeneID" id="92044926"/>
<protein>
    <submittedName>
        <fullName evidence="1">Uncharacterized protein</fullName>
    </submittedName>
</protein>
<accession>A0ABR1W8C8</accession>
<organism evidence="1 2">
    <name type="scientific">Apiospora hydei</name>
    <dbReference type="NCBI Taxonomy" id="1337664"/>
    <lineage>
        <taxon>Eukaryota</taxon>
        <taxon>Fungi</taxon>
        <taxon>Dikarya</taxon>
        <taxon>Ascomycota</taxon>
        <taxon>Pezizomycotina</taxon>
        <taxon>Sordariomycetes</taxon>
        <taxon>Xylariomycetidae</taxon>
        <taxon>Amphisphaeriales</taxon>
        <taxon>Apiosporaceae</taxon>
        <taxon>Apiospora</taxon>
    </lineage>
</organism>
<gene>
    <name evidence="1" type="ORF">PG997_007551</name>
</gene>
<dbReference type="RefSeq" id="XP_066667208.1">
    <property type="nucleotide sequence ID" value="XM_066811866.1"/>
</dbReference>
<dbReference type="EMBL" id="JAQQWN010000006">
    <property type="protein sequence ID" value="KAK8079733.1"/>
    <property type="molecule type" value="Genomic_DNA"/>
</dbReference>
<name>A0ABR1W8C8_9PEZI</name>
<sequence length="66" mass="6890">MTSRARIGTAMQPMMLPTTTLGDGPLLADDWGIGDGELIELEVVKIGADTDVEDAVEVIDGVANTC</sequence>
<proteinExistence type="predicted"/>
<comment type="caution">
    <text evidence="1">The sequence shown here is derived from an EMBL/GenBank/DDBJ whole genome shotgun (WGS) entry which is preliminary data.</text>
</comment>
<keyword evidence="2" id="KW-1185">Reference proteome</keyword>
<evidence type="ECO:0000313" key="1">
    <source>
        <dbReference type="EMBL" id="KAK8079733.1"/>
    </source>
</evidence>